<gene>
    <name evidence="23" type="ORF">PtoMrB4_07310</name>
</gene>
<dbReference type="FunFam" id="3.30.565.10:FF:000078">
    <property type="entry name" value="Two-component sensor histidine kinase"/>
    <property type="match status" value="1"/>
</dbReference>
<evidence type="ECO:0000256" key="11">
    <source>
        <dbReference type="ARBA" id="ARBA00022989"/>
    </source>
</evidence>
<dbReference type="GO" id="GO:0005886">
    <property type="term" value="C:plasma membrane"/>
    <property type="evidence" value="ECO:0007669"/>
    <property type="project" value="UniProtKB-SubCell"/>
</dbReference>
<evidence type="ECO:0000256" key="13">
    <source>
        <dbReference type="ARBA" id="ARBA00023136"/>
    </source>
</evidence>
<dbReference type="SMART" id="SM00448">
    <property type="entry name" value="REC"/>
    <property type="match status" value="2"/>
</dbReference>
<dbReference type="PROSITE" id="PS50110">
    <property type="entry name" value="RESPONSE_REGULATORY"/>
    <property type="match status" value="2"/>
</dbReference>
<dbReference type="NCBIfam" id="TIGR00229">
    <property type="entry name" value="sensory_box"/>
    <property type="match status" value="1"/>
</dbReference>
<evidence type="ECO:0000256" key="6">
    <source>
        <dbReference type="ARBA" id="ARBA00022679"/>
    </source>
</evidence>
<evidence type="ECO:0000259" key="19">
    <source>
        <dbReference type="PROSITE" id="PS50110"/>
    </source>
</evidence>
<keyword evidence="12" id="KW-0902">Two-component regulatory system</keyword>
<dbReference type="PANTHER" id="PTHR45339:SF1">
    <property type="entry name" value="HYBRID SIGNAL TRANSDUCTION HISTIDINE KINASE J"/>
    <property type="match status" value="1"/>
</dbReference>
<dbReference type="RefSeq" id="WP_172432543.1">
    <property type="nucleotide sequence ID" value="NZ_AP022642.1"/>
</dbReference>
<feature type="modified residue" description="4-aspartylphosphate" evidence="15">
    <location>
        <position position="746"/>
    </location>
</feature>
<evidence type="ECO:0000256" key="1">
    <source>
        <dbReference type="ARBA" id="ARBA00000085"/>
    </source>
</evidence>
<dbReference type="SUPFAM" id="SSF53850">
    <property type="entry name" value="Periplasmic binding protein-like II"/>
    <property type="match status" value="1"/>
</dbReference>
<comment type="catalytic activity">
    <reaction evidence="1">
        <text>ATP + protein L-histidine = ADP + protein N-phospho-L-histidine.</text>
        <dbReference type="EC" id="2.7.13.3"/>
    </reaction>
</comment>
<dbReference type="Gene3D" id="3.40.50.2300">
    <property type="match status" value="2"/>
</dbReference>
<dbReference type="Pfam" id="PF00072">
    <property type="entry name" value="Response_reg"/>
    <property type="match status" value="2"/>
</dbReference>
<dbReference type="InterPro" id="IPR008207">
    <property type="entry name" value="Sig_transdc_His_kin_Hpt_dom"/>
</dbReference>
<evidence type="ECO:0000256" key="7">
    <source>
        <dbReference type="ARBA" id="ARBA00022692"/>
    </source>
</evidence>
<protein>
    <recommendedName>
        <fullName evidence="3">histidine kinase</fullName>
        <ecNumber evidence="3">2.7.13.3</ecNumber>
    </recommendedName>
</protein>
<dbReference type="InterPro" id="IPR036097">
    <property type="entry name" value="HisK_dim/P_sf"/>
</dbReference>
<feature type="signal peptide" evidence="17">
    <location>
        <begin position="1"/>
        <end position="21"/>
    </location>
</feature>
<dbReference type="InterPro" id="IPR004358">
    <property type="entry name" value="Sig_transdc_His_kin-like_C"/>
</dbReference>
<dbReference type="Gene3D" id="3.30.450.20">
    <property type="entry name" value="PAS domain"/>
    <property type="match status" value="1"/>
</dbReference>
<keyword evidence="11" id="KW-1133">Transmembrane helix</keyword>
<dbReference type="Gene3D" id="3.30.565.10">
    <property type="entry name" value="Histidine kinase-like ATPase, C-terminal domain"/>
    <property type="match status" value="1"/>
</dbReference>
<dbReference type="KEGG" id="poj:PtoMrB4_07310"/>
<name>A0A679GL95_9GAMM</name>
<dbReference type="InterPro" id="IPR013656">
    <property type="entry name" value="PAS_4"/>
</dbReference>
<keyword evidence="4" id="KW-1003">Cell membrane</keyword>
<dbReference type="SMART" id="SM00091">
    <property type="entry name" value="PAS"/>
    <property type="match status" value="1"/>
</dbReference>
<feature type="domain" description="PAC" evidence="21">
    <location>
        <begin position="384"/>
        <end position="436"/>
    </location>
</feature>
<dbReference type="SUPFAM" id="SSF52172">
    <property type="entry name" value="CheY-like"/>
    <property type="match status" value="2"/>
</dbReference>
<keyword evidence="13" id="KW-0472">Membrane</keyword>
<evidence type="ECO:0000259" key="22">
    <source>
        <dbReference type="PROSITE" id="PS50894"/>
    </source>
</evidence>
<evidence type="ECO:0000259" key="20">
    <source>
        <dbReference type="PROSITE" id="PS50112"/>
    </source>
</evidence>
<feature type="modified residue" description="Phosphohistidine" evidence="14">
    <location>
        <position position="1023"/>
    </location>
</feature>
<dbReference type="InterPro" id="IPR001789">
    <property type="entry name" value="Sig_transdc_resp-reg_receiver"/>
</dbReference>
<keyword evidence="6" id="KW-0808">Transferase</keyword>
<dbReference type="Pfam" id="PF08448">
    <property type="entry name" value="PAS_4"/>
    <property type="match status" value="1"/>
</dbReference>
<evidence type="ECO:0000256" key="5">
    <source>
        <dbReference type="ARBA" id="ARBA00022553"/>
    </source>
</evidence>
<dbReference type="InterPro" id="IPR035965">
    <property type="entry name" value="PAS-like_dom_sf"/>
</dbReference>
<dbReference type="Gene3D" id="3.40.190.10">
    <property type="entry name" value="Periplasmic binding protein-like II"/>
    <property type="match status" value="2"/>
</dbReference>
<dbReference type="EMBL" id="AP022642">
    <property type="protein sequence ID" value="BCA26754.1"/>
    <property type="molecule type" value="Genomic_DNA"/>
</dbReference>
<dbReference type="GO" id="GO:0005524">
    <property type="term" value="F:ATP binding"/>
    <property type="evidence" value="ECO:0007669"/>
    <property type="project" value="UniProtKB-KW"/>
</dbReference>
<dbReference type="FunFam" id="1.10.287.130:FF:000002">
    <property type="entry name" value="Two-component osmosensing histidine kinase"/>
    <property type="match status" value="1"/>
</dbReference>
<keyword evidence="9" id="KW-0418">Kinase</keyword>
<evidence type="ECO:0000313" key="24">
    <source>
        <dbReference type="Proteomes" id="UP000501237"/>
    </source>
</evidence>
<dbReference type="InterPro" id="IPR036641">
    <property type="entry name" value="HPT_dom_sf"/>
</dbReference>
<dbReference type="Gene3D" id="1.10.287.130">
    <property type="match status" value="1"/>
</dbReference>
<feature type="domain" description="HPt" evidence="22">
    <location>
        <begin position="984"/>
        <end position="1078"/>
    </location>
</feature>
<evidence type="ECO:0000256" key="9">
    <source>
        <dbReference type="ARBA" id="ARBA00022777"/>
    </source>
</evidence>
<dbReference type="SUPFAM" id="SSF47226">
    <property type="entry name" value="Histidine-containing phosphotransfer domain, HPT domain"/>
    <property type="match status" value="1"/>
</dbReference>
<keyword evidence="5 15" id="KW-0597">Phosphoprotein</keyword>
<dbReference type="InterPro" id="IPR036890">
    <property type="entry name" value="HATPase_C_sf"/>
</dbReference>
<feature type="domain" description="Histidine kinase" evidence="18">
    <location>
        <begin position="454"/>
        <end position="674"/>
    </location>
</feature>
<feature type="domain" description="Response regulatory" evidence="19">
    <location>
        <begin position="692"/>
        <end position="809"/>
    </location>
</feature>
<dbReference type="Pfam" id="PF02518">
    <property type="entry name" value="HATPase_c"/>
    <property type="match status" value="1"/>
</dbReference>
<evidence type="ECO:0000256" key="3">
    <source>
        <dbReference type="ARBA" id="ARBA00012438"/>
    </source>
</evidence>
<dbReference type="SMART" id="SM00387">
    <property type="entry name" value="HATPase_c"/>
    <property type="match status" value="1"/>
</dbReference>
<comment type="subcellular location">
    <subcellularLocation>
        <location evidence="2">Cell membrane</location>
        <topology evidence="2">Multi-pass membrane protein</topology>
    </subcellularLocation>
</comment>
<dbReference type="SUPFAM" id="SSF55874">
    <property type="entry name" value="ATPase domain of HSP90 chaperone/DNA topoisomerase II/histidine kinase"/>
    <property type="match status" value="1"/>
</dbReference>
<proteinExistence type="predicted"/>
<dbReference type="AlphaFoldDB" id="A0A679GL95"/>
<evidence type="ECO:0000256" key="8">
    <source>
        <dbReference type="ARBA" id="ARBA00022741"/>
    </source>
</evidence>
<keyword evidence="16" id="KW-0175">Coiled coil</keyword>
<evidence type="ECO:0000256" key="14">
    <source>
        <dbReference type="PROSITE-ProRule" id="PRU00110"/>
    </source>
</evidence>
<dbReference type="SUPFAM" id="SSF55785">
    <property type="entry name" value="PYP-like sensor domain (PAS domain)"/>
    <property type="match status" value="1"/>
</dbReference>
<dbReference type="InterPro" id="IPR005467">
    <property type="entry name" value="His_kinase_dom"/>
</dbReference>
<feature type="modified residue" description="4-aspartylphosphate" evidence="15">
    <location>
        <position position="883"/>
    </location>
</feature>
<evidence type="ECO:0000313" key="23">
    <source>
        <dbReference type="EMBL" id="BCA26754.1"/>
    </source>
</evidence>
<reference evidence="23 24" key="1">
    <citation type="journal article" date="2020" name="Microbiol. Resour. Announc.">
        <title>Complete genome sequence of Pseudomonas otitidis strain MrB4, isolated from Lake Biwa in Japan.</title>
        <authorList>
            <person name="Miyazaki K."/>
            <person name="Hase E."/>
            <person name="Maruya T."/>
        </authorList>
    </citation>
    <scope>NUCLEOTIDE SEQUENCE [LARGE SCALE GENOMIC DNA]</scope>
    <source>
        <strain evidence="23 24">MrB4</strain>
    </source>
</reference>
<keyword evidence="7" id="KW-0812">Transmembrane</keyword>
<dbReference type="InterPro" id="IPR003661">
    <property type="entry name" value="HisK_dim/P_dom"/>
</dbReference>
<dbReference type="CDD" id="cd00130">
    <property type="entry name" value="PAS"/>
    <property type="match status" value="1"/>
</dbReference>
<dbReference type="PROSITE" id="PS50109">
    <property type="entry name" value="HIS_KIN"/>
    <property type="match status" value="1"/>
</dbReference>
<dbReference type="SMART" id="SM00062">
    <property type="entry name" value="PBPb"/>
    <property type="match status" value="1"/>
</dbReference>
<dbReference type="CDD" id="cd17546">
    <property type="entry name" value="REC_hyHK_CKI1_RcsC-like"/>
    <property type="match status" value="2"/>
</dbReference>
<keyword evidence="8" id="KW-0547">Nucleotide-binding</keyword>
<evidence type="ECO:0000256" key="17">
    <source>
        <dbReference type="SAM" id="SignalP"/>
    </source>
</evidence>
<evidence type="ECO:0000256" key="12">
    <source>
        <dbReference type="ARBA" id="ARBA00023012"/>
    </source>
</evidence>
<evidence type="ECO:0000259" key="18">
    <source>
        <dbReference type="PROSITE" id="PS50109"/>
    </source>
</evidence>
<dbReference type="Proteomes" id="UP000501237">
    <property type="component" value="Chromosome"/>
</dbReference>
<dbReference type="Gene3D" id="1.20.120.160">
    <property type="entry name" value="HPT domain"/>
    <property type="match status" value="1"/>
</dbReference>
<evidence type="ECO:0000256" key="2">
    <source>
        <dbReference type="ARBA" id="ARBA00004651"/>
    </source>
</evidence>
<dbReference type="InterPro" id="IPR003594">
    <property type="entry name" value="HATPase_dom"/>
</dbReference>
<dbReference type="InterPro" id="IPR011006">
    <property type="entry name" value="CheY-like_superfamily"/>
</dbReference>
<dbReference type="InterPro" id="IPR001638">
    <property type="entry name" value="Solute-binding_3/MltF_N"/>
</dbReference>
<dbReference type="InterPro" id="IPR000014">
    <property type="entry name" value="PAS"/>
</dbReference>
<evidence type="ECO:0000256" key="10">
    <source>
        <dbReference type="ARBA" id="ARBA00022840"/>
    </source>
</evidence>
<dbReference type="CDD" id="cd01007">
    <property type="entry name" value="PBP2_BvgS_HisK_like"/>
    <property type="match status" value="1"/>
</dbReference>
<dbReference type="PANTHER" id="PTHR45339">
    <property type="entry name" value="HYBRID SIGNAL TRANSDUCTION HISTIDINE KINASE J"/>
    <property type="match status" value="1"/>
</dbReference>
<accession>A0A679GL95</accession>
<evidence type="ECO:0000256" key="16">
    <source>
        <dbReference type="SAM" id="Coils"/>
    </source>
</evidence>
<dbReference type="Pfam" id="PF00497">
    <property type="entry name" value="SBP_bac_3"/>
    <property type="match status" value="1"/>
</dbReference>
<dbReference type="SMART" id="SM00388">
    <property type="entry name" value="HisKA"/>
    <property type="match status" value="1"/>
</dbReference>
<keyword evidence="10" id="KW-0067">ATP-binding</keyword>
<feature type="domain" description="PAS" evidence="20">
    <location>
        <begin position="311"/>
        <end position="365"/>
    </location>
</feature>
<dbReference type="PROSITE" id="PS50894">
    <property type="entry name" value="HPT"/>
    <property type="match status" value="1"/>
</dbReference>
<dbReference type="SUPFAM" id="SSF47384">
    <property type="entry name" value="Homodimeric domain of signal transducing histidine kinase"/>
    <property type="match status" value="1"/>
</dbReference>
<dbReference type="GeneID" id="77169606"/>
<feature type="domain" description="Response regulatory" evidence="19">
    <location>
        <begin position="831"/>
        <end position="950"/>
    </location>
</feature>
<dbReference type="InterPro" id="IPR000700">
    <property type="entry name" value="PAS-assoc_C"/>
</dbReference>
<sequence>MLRLLGRLVLLLLLGSSTCQAAEPLEFSTAEARWLQEHGRIRVGLERKGWPPFDLMGEDGSYQGISADFLRLLGERLGLGVEPVYFDDWPQAREALRRGEVDVVPSAAKTPERERWMAFSDPYLTTTSLIYSRRETPYRSLDDLAGRRVAVERGYAMEDRLRQRSRDLQLVETSDTEAALRALSSGRADAYVGNMMAAGYLIHRLNLSNLEVSGDPGLAGSALHFAVLREQAMLAELLDHALASVTNSEREAILARWLPPADSVDWHELLALGWPYGLAVLVLVTFVLVWNRRLAVQVVERQRAEAEAQRQRSTLQALVDAIPDPIWFKDTGGRYLGANQAFAELIGQNLDGLVGHTDAELLPTERARLRLIQDQAALAMSRPMESEDWVLQRDGRKLLYATVRATFDDEDGHLLGLVGVSRDVTARKQSEEALERAKELAEEAARLKADFLANMSHEIRTPMNAIVGMTHLALRAGPEPRQRDYLEKIRQASQHLMGLINDILDFSRIEAGKLEVEQIDFDLTLVLENLAALVGERAADKGLELIFRIDPQVPRHLVGDPLRIGQILINFANNAVKFTERGEVEVAVRGEPRDGGWLLQLSVRDTGIGLDAAQQARLFESFQQADTSTTRRYGGSGLGLAICRRLAEAMGGDVGVDSQPGEGSLFWCRLLLPIAPEQPQPDLLRPDLLGLRALVVDDNPSARRAASDLLASLALRAEHCGDGDTALARLQEADAQGNPFSLVILDRHMPGLDGLETARRLAALPLGKTPWVLLASTTGEGEPSVDVIDQYLEKPLTLPRLLHAIHACQLQRQAAAPRSEATHMPQFDGQRVLLVEDHPLNREVAGELLEMANLQVDLAENGLDALDRLRWQPDGHYALVLMDMQMPVLDGLETTRRLRQEGRFARLPIIAMTANALADDRERCLAAGMNDHIAKPIEPRELWGTLSRWLGPRPAAVPLVAPPLPAWHLPGVDIADGIRRALGREDAYRRLLVRFAEGQRDWGQRLRAALTSGQRSLAERQAHDLRGLAGSLGAHGLKAQAATLEQALADAAEPERIEPLLTELEPPLLALVGAIEALQREAAAPPPAAPDDSAALARTCRQLARLLEEDDPRAARLLDEQAGMLRSAFNEGYGALESAVRAYDFETAHQALRALADQREITL</sequence>
<dbReference type="Pfam" id="PF00512">
    <property type="entry name" value="HisKA"/>
    <property type="match status" value="1"/>
</dbReference>
<evidence type="ECO:0000256" key="4">
    <source>
        <dbReference type="ARBA" id="ARBA00022475"/>
    </source>
</evidence>
<feature type="coiled-coil region" evidence="16">
    <location>
        <begin position="427"/>
        <end position="454"/>
    </location>
</feature>
<dbReference type="Pfam" id="PF01627">
    <property type="entry name" value="Hpt"/>
    <property type="match status" value="1"/>
</dbReference>
<dbReference type="PRINTS" id="PR00344">
    <property type="entry name" value="BCTRLSENSOR"/>
</dbReference>
<dbReference type="CDD" id="cd16922">
    <property type="entry name" value="HATPase_EvgS-ArcB-TorS-like"/>
    <property type="match status" value="1"/>
</dbReference>
<dbReference type="GO" id="GO:0000155">
    <property type="term" value="F:phosphorelay sensor kinase activity"/>
    <property type="evidence" value="ECO:0007669"/>
    <property type="project" value="InterPro"/>
</dbReference>
<evidence type="ECO:0000256" key="15">
    <source>
        <dbReference type="PROSITE-ProRule" id="PRU00169"/>
    </source>
</evidence>
<organism evidence="23 24">
    <name type="scientific">Metapseudomonas otitidis</name>
    <dbReference type="NCBI Taxonomy" id="319939"/>
    <lineage>
        <taxon>Bacteria</taxon>
        <taxon>Pseudomonadati</taxon>
        <taxon>Pseudomonadota</taxon>
        <taxon>Gammaproteobacteria</taxon>
        <taxon>Pseudomonadales</taxon>
        <taxon>Pseudomonadaceae</taxon>
        <taxon>Metapseudomonas</taxon>
    </lineage>
</organism>
<dbReference type="PROSITE" id="PS50112">
    <property type="entry name" value="PAS"/>
    <property type="match status" value="1"/>
</dbReference>
<keyword evidence="17" id="KW-0732">Signal</keyword>
<feature type="chain" id="PRO_5025457737" description="histidine kinase" evidence="17">
    <location>
        <begin position="22"/>
        <end position="1163"/>
    </location>
</feature>
<dbReference type="EC" id="2.7.13.3" evidence="3"/>
<dbReference type="CDD" id="cd00082">
    <property type="entry name" value="HisKA"/>
    <property type="match status" value="1"/>
</dbReference>
<dbReference type="PROSITE" id="PS50113">
    <property type="entry name" value="PAC"/>
    <property type="match status" value="1"/>
</dbReference>
<evidence type="ECO:0000259" key="21">
    <source>
        <dbReference type="PROSITE" id="PS50113"/>
    </source>
</evidence>